<evidence type="ECO:0000256" key="3">
    <source>
        <dbReference type="ARBA" id="ARBA00022833"/>
    </source>
</evidence>
<sequence length="611" mass="68478">MSQSPPAKRRKSERDANEPVPKRKVTSCETCRRLKTRCEIRQGAIICHRCGILKLECSLAGAETTLKYGNQTGQQGLVSYGLSCEENTSLDQRMLAVEQSLAHVRTSLDELTRSSDKTASNNYMARSNTHKVILSSHLSRATTPQNNGPLVADRNSRTAPASLIRDMKHYILGEEREWQKNDASEDIVTKGIVTEELTHSLLVGFSKLSRRWLFMKSEPSAVRNASSILFASCVLAGLQINPSLHGSQLHHDLYQHVSELVSKAMLSSPLSLESIQSMLVFSMWNLVPDKNTEHLDPWLLSGVAGMQGMLAINFEQLLKPQIDGVIDSKSRETLRSWNFICLCHLQFSVGTGRPPVLSRQYLKQCKNILSLPSYTTQDKMVALGVELYDSLCSVCNADIVQTHSLTWEEIDDWKKRCGSFFELDSTKPLRFAYSCSYLILTRRTLKYLSDQPAKESSKDSDLDPSLYFQLAIEHAHRILHLFLAMSDLTAFVRPAYENLLCSFAMVTLSEFATYLDDVHATLALMERTSRHVQLGGKAEPVSKWALSVMRKYVYDMNKSSDIDIWQAVAADTVVPRSAAILPAESFEVGGWGSADPTYQVFPSLEEMFLGN</sequence>
<evidence type="ECO:0000259" key="12">
    <source>
        <dbReference type="PROSITE" id="PS00463"/>
    </source>
</evidence>
<keyword evidence="4" id="KW-0805">Transcription regulation</keyword>
<dbReference type="PANTHER" id="PTHR31845">
    <property type="entry name" value="FINGER DOMAIN PROTEIN, PUTATIVE-RELATED"/>
    <property type="match status" value="1"/>
</dbReference>
<dbReference type="EMBL" id="MU006805">
    <property type="protein sequence ID" value="KAF2635656.1"/>
    <property type="molecule type" value="Genomic_DNA"/>
</dbReference>
<evidence type="ECO:0000256" key="7">
    <source>
        <dbReference type="ARBA" id="ARBA00023242"/>
    </source>
</evidence>
<evidence type="ECO:0000256" key="11">
    <source>
        <dbReference type="SAM" id="MobiDB-lite"/>
    </source>
</evidence>
<dbReference type="InterPro" id="IPR001138">
    <property type="entry name" value="Zn2Cys6_DnaBD"/>
</dbReference>
<gene>
    <name evidence="13" type="ORF">P280DRAFT_553703</name>
</gene>
<keyword evidence="14" id="KW-1185">Reference proteome</keyword>
<dbReference type="SUPFAM" id="SSF57701">
    <property type="entry name" value="Zn2/Cys6 DNA-binding domain"/>
    <property type="match status" value="1"/>
</dbReference>
<dbReference type="Pfam" id="PF00172">
    <property type="entry name" value="Zn_clus"/>
    <property type="match status" value="1"/>
</dbReference>
<reference evidence="13" key="1">
    <citation type="journal article" date="2020" name="Stud. Mycol.">
        <title>101 Dothideomycetes genomes: a test case for predicting lifestyles and emergence of pathogens.</title>
        <authorList>
            <person name="Haridas S."/>
            <person name="Albert R."/>
            <person name="Binder M."/>
            <person name="Bloem J."/>
            <person name="Labutti K."/>
            <person name="Salamov A."/>
            <person name="Andreopoulos B."/>
            <person name="Baker S."/>
            <person name="Barry K."/>
            <person name="Bills G."/>
            <person name="Bluhm B."/>
            <person name="Cannon C."/>
            <person name="Castanera R."/>
            <person name="Culley D."/>
            <person name="Daum C."/>
            <person name="Ezra D."/>
            <person name="Gonzalez J."/>
            <person name="Henrissat B."/>
            <person name="Kuo A."/>
            <person name="Liang C."/>
            <person name="Lipzen A."/>
            <person name="Lutzoni F."/>
            <person name="Magnuson J."/>
            <person name="Mondo S."/>
            <person name="Nolan M."/>
            <person name="Ohm R."/>
            <person name="Pangilinan J."/>
            <person name="Park H.-J."/>
            <person name="Ramirez L."/>
            <person name="Alfaro M."/>
            <person name="Sun H."/>
            <person name="Tritt A."/>
            <person name="Yoshinaga Y."/>
            <person name="Zwiers L.-H."/>
            <person name="Turgeon B."/>
            <person name="Goodwin S."/>
            <person name="Spatafora J."/>
            <person name="Crous P."/>
            <person name="Grigoriev I."/>
        </authorList>
    </citation>
    <scope>NUCLEOTIDE SEQUENCE</scope>
    <source>
        <strain evidence="13">CBS 473.64</strain>
    </source>
</reference>
<evidence type="ECO:0000256" key="10">
    <source>
        <dbReference type="ARBA" id="ARBA00042461"/>
    </source>
</evidence>
<keyword evidence="7" id="KW-0539">Nucleus</keyword>
<dbReference type="CDD" id="cd00067">
    <property type="entry name" value="GAL4"/>
    <property type="match status" value="1"/>
</dbReference>
<evidence type="ECO:0000256" key="2">
    <source>
        <dbReference type="ARBA" id="ARBA00022723"/>
    </source>
</evidence>
<accession>A0A6A6RKF8</accession>
<keyword evidence="6" id="KW-0804">Transcription</keyword>
<comment type="similarity">
    <text evidence="8">Belongs to the prtT family.</text>
</comment>
<evidence type="ECO:0000256" key="9">
    <source>
        <dbReference type="ARBA" id="ARBA00041135"/>
    </source>
</evidence>
<dbReference type="GO" id="GO:0000976">
    <property type="term" value="F:transcription cis-regulatory region binding"/>
    <property type="evidence" value="ECO:0007669"/>
    <property type="project" value="TreeGrafter"/>
</dbReference>
<feature type="domain" description="Zn(2)-C6 fungal-type" evidence="12">
    <location>
        <begin position="27"/>
        <end position="57"/>
    </location>
</feature>
<dbReference type="AlphaFoldDB" id="A0A6A6RKF8"/>
<evidence type="ECO:0000256" key="5">
    <source>
        <dbReference type="ARBA" id="ARBA00023125"/>
    </source>
</evidence>
<dbReference type="GO" id="GO:0005634">
    <property type="term" value="C:nucleus"/>
    <property type="evidence" value="ECO:0007669"/>
    <property type="project" value="UniProtKB-SubCell"/>
</dbReference>
<feature type="compositionally biased region" description="Basic and acidic residues" evidence="11">
    <location>
        <begin position="12"/>
        <end position="21"/>
    </location>
</feature>
<name>A0A6A6RKF8_9PLEO</name>
<evidence type="ECO:0000313" key="13">
    <source>
        <dbReference type="EMBL" id="KAF2635656.1"/>
    </source>
</evidence>
<dbReference type="Proteomes" id="UP000799753">
    <property type="component" value="Unassembled WGS sequence"/>
</dbReference>
<evidence type="ECO:0000256" key="6">
    <source>
        <dbReference type="ARBA" id="ARBA00023163"/>
    </source>
</evidence>
<dbReference type="InterPro" id="IPR036864">
    <property type="entry name" value="Zn2-C6_fun-type_DNA-bd_sf"/>
</dbReference>
<evidence type="ECO:0000256" key="8">
    <source>
        <dbReference type="ARBA" id="ARBA00038134"/>
    </source>
</evidence>
<dbReference type="PROSITE" id="PS00463">
    <property type="entry name" value="ZN2_CY6_FUNGAL_1"/>
    <property type="match status" value="1"/>
</dbReference>
<dbReference type="CDD" id="cd12148">
    <property type="entry name" value="fungal_TF_MHR"/>
    <property type="match status" value="1"/>
</dbReference>
<feature type="region of interest" description="Disordered" evidence="11">
    <location>
        <begin position="1"/>
        <end position="22"/>
    </location>
</feature>
<evidence type="ECO:0000313" key="14">
    <source>
        <dbReference type="Proteomes" id="UP000799753"/>
    </source>
</evidence>
<keyword evidence="5" id="KW-0238">DNA-binding</keyword>
<comment type="subcellular location">
    <subcellularLocation>
        <location evidence="1">Nucleus</location>
    </subcellularLocation>
</comment>
<keyword evidence="3" id="KW-0862">Zinc</keyword>
<dbReference type="InterPro" id="IPR051089">
    <property type="entry name" value="prtT"/>
</dbReference>
<organism evidence="13 14">
    <name type="scientific">Massarina eburnea CBS 473.64</name>
    <dbReference type="NCBI Taxonomy" id="1395130"/>
    <lineage>
        <taxon>Eukaryota</taxon>
        <taxon>Fungi</taxon>
        <taxon>Dikarya</taxon>
        <taxon>Ascomycota</taxon>
        <taxon>Pezizomycotina</taxon>
        <taxon>Dothideomycetes</taxon>
        <taxon>Pleosporomycetidae</taxon>
        <taxon>Pleosporales</taxon>
        <taxon>Massarineae</taxon>
        <taxon>Massarinaceae</taxon>
        <taxon>Massarina</taxon>
    </lineage>
</organism>
<keyword evidence="2" id="KW-0479">Metal-binding</keyword>
<protein>
    <recommendedName>
        <fullName evidence="9">Transcriptional activator of proteases prtT</fullName>
    </recommendedName>
    <alternativeName>
        <fullName evidence="10">Zn(2)-C6 zinc finger-containing protein prtT</fullName>
    </alternativeName>
</protein>
<dbReference type="GO" id="GO:0000981">
    <property type="term" value="F:DNA-binding transcription factor activity, RNA polymerase II-specific"/>
    <property type="evidence" value="ECO:0007669"/>
    <property type="project" value="InterPro"/>
</dbReference>
<evidence type="ECO:0000256" key="1">
    <source>
        <dbReference type="ARBA" id="ARBA00004123"/>
    </source>
</evidence>
<dbReference type="PANTHER" id="PTHR31845:SF34">
    <property type="entry name" value="TRANSCRIPTIONAL ACTIVATOR OF PROTEASES PRTT"/>
    <property type="match status" value="1"/>
</dbReference>
<dbReference type="OrthoDB" id="2595934at2759"/>
<dbReference type="GO" id="GO:0008270">
    <property type="term" value="F:zinc ion binding"/>
    <property type="evidence" value="ECO:0007669"/>
    <property type="project" value="InterPro"/>
</dbReference>
<proteinExistence type="inferred from homology"/>
<evidence type="ECO:0000256" key="4">
    <source>
        <dbReference type="ARBA" id="ARBA00023015"/>
    </source>
</evidence>